<dbReference type="AlphaFoldDB" id="A0A429YJ55"/>
<dbReference type="Proteomes" id="UP000278398">
    <property type="component" value="Unassembled WGS sequence"/>
</dbReference>
<proteinExistence type="predicted"/>
<protein>
    <submittedName>
        <fullName evidence="2">Universal stress protein</fullName>
    </submittedName>
</protein>
<name>A0A429YJ55_9HYPH</name>
<gene>
    <name evidence="2" type="ORF">EJC49_24090</name>
</gene>
<evidence type="ECO:0000313" key="2">
    <source>
        <dbReference type="EMBL" id="RST81435.1"/>
    </source>
</evidence>
<evidence type="ECO:0000313" key="3">
    <source>
        <dbReference type="Proteomes" id="UP000278398"/>
    </source>
</evidence>
<dbReference type="SUPFAM" id="SSF52402">
    <property type="entry name" value="Adenine nucleotide alpha hydrolases-like"/>
    <property type="match status" value="1"/>
</dbReference>
<reference evidence="2 3" key="1">
    <citation type="submission" date="2018-12" db="EMBL/GenBank/DDBJ databases">
        <title>Mesorhizobium carbonis sp. nov., isolated from coal mine water.</title>
        <authorList>
            <person name="Xin W."/>
            <person name="Xu Z."/>
            <person name="Xiang F."/>
            <person name="Zhang J."/>
            <person name="Xi L."/>
            <person name="Liu J."/>
        </authorList>
    </citation>
    <scope>NUCLEOTIDE SEQUENCE [LARGE SCALE GENOMIC DNA]</scope>
    <source>
        <strain evidence="2 3">B2.3</strain>
    </source>
</reference>
<dbReference type="OrthoDB" id="9813682at2"/>
<dbReference type="CDD" id="cd00293">
    <property type="entry name" value="USP-like"/>
    <property type="match status" value="1"/>
</dbReference>
<accession>A0A429YJ55</accession>
<dbReference type="InterPro" id="IPR006016">
    <property type="entry name" value="UspA"/>
</dbReference>
<dbReference type="Pfam" id="PF00582">
    <property type="entry name" value="Usp"/>
    <property type="match status" value="1"/>
</dbReference>
<sequence>MVSKRLSREAGHRRKFLAVVDDTPECERAVAYASRRALTTGGALVLLFVIEPSDFQQWMGVEKIMREEANATASAALDQSAAKVREKSGIEPELVIREGEASEEIRKLIEEDQDIAILILAAGSSKEGPGPLVSSISGKGTIGFQIPVTVVPANLTDEDIEALA</sequence>
<dbReference type="Gene3D" id="3.40.50.620">
    <property type="entry name" value="HUPs"/>
    <property type="match status" value="1"/>
</dbReference>
<dbReference type="InterPro" id="IPR014729">
    <property type="entry name" value="Rossmann-like_a/b/a_fold"/>
</dbReference>
<organism evidence="2 3">
    <name type="scientific">Aquibium carbonis</name>
    <dbReference type="NCBI Taxonomy" id="2495581"/>
    <lineage>
        <taxon>Bacteria</taxon>
        <taxon>Pseudomonadati</taxon>
        <taxon>Pseudomonadota</taxon>
        <taxon>Alphaproteobacteria</taxon>
        <taxon>Hyphomicrobiales</taxon>
        <taxon>Phyllobacteriaceae</taxon>
        <taxon>Aquibium</taxon>
    </lineage>
</organism>
<keyword evidence="3" id="KW-1185">Reference proteome</keyword>
<comment type="caution">
    <text evidence="2">The sequence shown here is derived from an EMBL/GenBank/DDBJ whole genome shotgun (WGS) entry which is preliminary data.</text>
</comment>
<evidence type="ECO:0000259" key="1">
    <source>
        <dbReference type="Pfam" id="PF00582"/>
    </source>
</evidence>
<dbReference type="EMBL" id="RWKW01000129">
    <property type="protein sequence ID" value="RST81435.1"/>
    <property type="molecule type" value="Genomic_DNA"/>
</dbReference>
<dbReference type="RefSeq" id="WP_126702473.1">
    <property type="nucleotide sequence ID" value="NZ_RWKW01000129.1"/>
</dbReference>
<feature type="domain" description="UspA" evidence="1">
    <location>
        <begin position="13"/>
        <end position="152"/>
    </location>
</feature>